<dbReference type="Gene3D" id="3.40.1350.10">
    <property type="match status" value="1"/>
</dbReference>
<protein>
    <recommendedName>
        <fullName evidence="2">tRNA-intron lyase</fullName>
        <ecNumber evidence="2">4.6.1.16</ecNumber>
    </recommendedName>
    <alternativeName>
        <fullName evidence="5">tRNA-intron endonuclease Sen2</fullName>
    </alternativeName>
</protein>
<accession>A0A1B6CQ19</accession>
<dbReference type="Pfam" id="PF01974">
    <property type="entry name" value="tRNA_int_endo"/>
    <property type="match status" value="1"/>
</dbReference>
<sequence length="392" mass="45531">LFKNYYSNTRNQFILAFTLNLYKVLMELFRQPKKKHLSRSIKAYQPFPIPIESECDEQLAKNLWTEYTGIFSGDHVAICHQGEMANLSNKGFFGKGSLSRGHPTFNLRKNGVPPFIYGRQWERRKKWIKSHIKISQKIDNESVVQQNKDDVIVKEKNFSTNTPKLNNVDSHVKKSEDISLLIVNDQSLEDDNNDECVVIDDNNSDEEAILSNPKISIESEPIKTVQEELHTTLEEAFFLSYALGCLKIFDWSGKFLTLTNMWCLFKKTQTDFIENYIAYHYFRAKGWIVKPGHKFGGDLILYKQGPPFYHASYVVIIESVKDNNRSSENLSWDKLQGLNRVVEAAGKEVLLCQIFWPDHLDLNELDSPQVLPKFEVNEVLLRRWVPSEEREL</sequence>
<dbReference type="InterPro" id="IPR011856">
    <property type="entry name" value="tRNA_endonuc-like_dom_sf"/>
</dbReference>
<dbReference type="SUPFAM" id="SSF53032">
    <property type="entry name" value="tRNA-intron endonuclease catalytic domain-like"/>
    <property type="match status" value="1"/>
</dbReference>
<dbReference type="GO" id="GO:0000213">
    <property type="term" value="F:tRNA-intron lyase activity"/>
    <property type="evidence" value="ECO:0007669"/>
    <property type="project" value="UniProtKB-EC"/>
</dbReference>
<dbReference type="InterPro" id="IPR006676">
    <property type="entry name" value="tRNA_splic"/>
</dbReference>
<dbReference type="AlphaFoldDB" id="A0A1B6CQ19"/>
<dbReference type="InterPro" id="IPR016589">
    <property type="entry name" value="tRNA_splic_SEN2"/>
</dbReference>
<name>A0A1B6CQ19_9HEMI</name>
<evidence type="ECO:0000256" key="6">
    <source>
        <dbReference type="ARBA" id="ARBA00034031"/>
    </source>
</evidence>
<dbReference type="EMBL" id="GEDC01021691">
    <property type="protein sequence ID" value="JAS15607.1"/>
    <property type="molecule type" value="Transcribed_RNA"/>
</dbReference>
<evidence type="ECO:0000256" key="1">
    <source>
        <dbReference type="ARBA" id="ARBA00008078"/>
    </source>
</evidence>
<feature type="active site" evidence="7">
    <location>
        <position position="310"/>
    </location>
</feature>
<dbReference type="GO" id="GO:0005737">
    <property type="term" value="C:cytoplasm"/>
    <property type="evidence" value="ECO:0007669"/>
    <property type="project" value="TreeGrafter"/>
</dbReference>
<evidence type="ECO:0000256" key="2">
    <source>
        <dbReference type="ARBA" id="ARBA00012573"/>
    </source>
</evidence>
<evidence type="ECO:0000256" key="5">
    <source>
        <dbReference type="ARBA" id="ARBA00032432"/>
    </source>
</evidence>
<feature type="active site" evidence="7">
    <location>
        <position position="302"/>
    </location>
</feature>
<feature type="domain" description="tRNA intron endonuclease catalytic" evidence="8">
    <location>
        <begin position="272"/>
        <end position="352"/>
    </location>
</feature>
<dbReference type="PANTHER" id="PTHR21227">
    <property type="entry name" value="TRNA-SPLICING ENDONUCLEASE SUBUNIT SEN2"/>
    <property type="match status" value="1"/>
</dbReference>
<gene>
    <name evidence="9" type="ORF">g.18314</name>
</gene>
<dbReference type="InterPro" id="IPR036167">
    <property type="entry name" value="tRNA_intron_Endo_cat-like_sf"/>
</dbReference>
<dbReference type="EC" id="4.6.1.16" evidence="2"/>
<dbReference type="PIRSF" id="PIRSF011789">
    <property type="entry name" value="tRNA_splic_SEN2"/>
    <property type="match status" value="1"/>
</dbReference>
<dbReference type="CDD" id="cd22363">
    <property type="entry name" value="tRNA-intron_lyase_C"/>
    <property type="match status" value="1"/>
</dbReference>
<keyword evidence="3" id="KW-0819">tRNA processing</keyword>
<evidence type="ECO:0000259" key="8">
    <source>
        <dbReference type="Pfam" id="PF01974"/>
    </source>
</evidence>
<dbReference type="PANTHER" id="PTHR21227:SF0">
    <property type="entry name" value="TRNA-SPLICING ENDONUCLEASE SUBUNIT SEN2"/>
    <property type="match status" value="1"/>
</dbReference>
<dbReference type="GO" id="GO:0000214">
    <property type="term" value="C:tRNA-intron endonuclease complex"/>
    <property type="evidence" value="ECO:0007669"/>
    <property type="project" value="InterPro"/>
</dbReference>
<dbReference type="GO" id="GO:0000379">
    <property type="term" value="P:tRNA-type intron splice site recognition and cleavage"/>
    <property type="evidence" value="ECO:0007669"/>
    <property type="project" value="TreeGrafter"/>
</dbReference>
<dbReference type="GO" id="GO:0003676">
    <property type="term" value="F:nucleic acid binding"/>
    <property type="evidence" value="ECO:0007669"/>
    <property type="project" value="InterPro"/>
</dbReference>
<organism evidence="9">
    <name type="scientific">Clastoptera arizonana</name>
    <name type="common">Arizona spittle bug</name>
    <dbReference type="NCBI Taxonomy" id="38151"/>
    <lineage>
        <taxon>Eukaryota</taxon>
        <taxon>Metazoa</taxon>
        <taxon>Ecdysozoa</taxon>
        <taxon>Arthropoda</taxon>
        <taxon>Hexapoda</taxon>
        <taxon>Insecta</taxon>
        <taxon>Pterygota</taxon>
        <taxon>Neoptera</taxon>
        <taxon>Paraneoptera</taxon>
        <taxon>Hemiptera</taxon>
        <taxon>Auchenorrhyncha</taxon>
        <taxon>Cercopoidea</taxon>
        <taxon>Clastopteridae</taxon>
        <taxon>Clastoptera</taxon>
    </lineage>
</organism>
<keyword evidence="4" id="KW-0456">Lyase</keyword>
<feature type="active site" evidence="7">
    <location>
        <position position="347"/>
    </location>
</feature>
<evidence type="ECO:0000256" key="4">
    <source>
        <dbReference type="ARBA" id="ARBA00023239"/>
    </source>
</evidence>
<dbReference type="InterPro" id="IPR006677">
    <property type="entry name" value="tRNA_intron_Endonuc_cat-like"/>
</dbReference>
<evidence type="ECO:0000256" key="7">
    <source>
        <dbReference type="PIRSR" id="PIRSR011789-1"/>
    </source>
</evidence>
<comment type="similarity">
    <text evidence="1">Belongs to the tRNA-intron endonuclease family.</text>
</comment>
<evidence type="ECO:0000256" key="3">
    <source>
        <dbReference type="ARBA" id="ARBA00022694"/>
    </source>
</evidence>
<comment type="catalytic activity">
    <reaction evidence="6">
        <text>pretRNA = a 3'-half-tRNA molecule with a 5'-OH end + a 5'-half-tRNA molecule with a 2',3'-cyclic phosphate end + an intron with a 2',3'-cyclic phosphate and a 5'-hydroxyl terminus.</text>
        <dbReference type="EC" id="4.6.1.16"/>
    </reaction>
</comment>
<proteinExistence type="inferred from homology"/>
<evidence type="ECO:0000313" key="9">
    <source>
        <dbReference type="EMBL" id="JAS15607.1"/>
    </source>
</evidence>
<feature type="non-terminal residue" evidence="9">
    <location>
        <position position="1"/>
    </location>
</feature>
<reference evidence="9" key="1">
    <citation type="submission" date="2015-12" db="EMBL/GenBank/DDBJ databases">
        <title>De novo transcriptome assembly of four potential Pierce s Disease insect vectors from Arizona vineyards.</title>
        <authorList>
            <person name="Tassone E.E."/>
        </authorList>
    </citation>
    <scope>NUCLEOTIDE SEQUENCE</scope>
</reference>
<dbReference type="NCBIfam" id="TIGR00324">
    <property type="entry name" value="endA"/>
    <property type="match status" value="1"/>
</dbReference>